<protein>
    <submittedName>
        <fullName evidence="1">Uncharacterized protein</fullName>
    </submittedName>
</protein>
<accession>A0A0A5G445</accession>
<dbReference type="eggNOG" id="ENOG5033FK2">
    <property type="taxonomic scope" value="Bacteria"/>
</dbReference>
<dbReference type="AlphaFoldDB" id="A0A0A5G445"/>
<proteinExistence type="predicted"/>
<keyword evidence="2" id="KW-1185">Reference proteome</keyword>
<evidence type="ECO:0000313" key="2">
    <source>
        <dbReference type="Proteomes" id="UP000030401"/>
    </source>
</evidence>
<sequence>MVFLVLIIAIEFVYLTTSYFHTKEINLLITQCYEHDGEIMLEIHDSLTNSYSFTCKK</sequence>
<dbReference type="Proteomes" id="UP000030401">
    <property type="component" value="Unassembled WGS sequence"/>
</dbReference>
<evidence type="ECO:0000313" key="1">
    <source>
        <dbReference type="EMBL" id="KGX87891.1"/>
    </source>
</evidence>
<comment type="caution">
    <text evidence="1">The sequence shown here is derived from an EMBL/GenBank/DDBJ whole genome shotgun (WGS) entry which is preliminary data.</text>
</comment>
<dbReference type="EMBL" id="AVPG01000004">
    <property type="protein sequence ID" value="KGX87891.1"/>
    <property type="molecule type" value="Genomic_DNA"/>
</dbReference>
<organism evidence="1 2">
    <name type="scientific">Pontibacillus litoralis JSM 072002</name>
    <dbReference type="NCBI Taxonomy" id="1385512"/>
    <lineage>
        <taxon>Bacteria</taxon>
        <taxon>Bacillati</taxon>
        <taxon>Bacillota</taxon>
        <taxon>Bacilli</taxon>
        <taxon>Bacillales</taxon>
        <taxon>Bacillaceae</taxon>
        <taxon>Pontibacillus</taxon>
    </lineage>
</organism>
<gene>
    <name evidence="1" type="ORF">N784_12335</name>
</gene>
<name>A0A0A5G445_9BACI</name>
<reference evidence="1 2" key="1">
    <citation type="submission" date="2013-08" db="EMBL/GenBank/DDBJ databases">
        <authorList>
            <person name="Huang J."/>
            <person name="Wang G."/>
        </authorList>
    </citation>
    <scope>NUCLEOTIDE SEQUENCE [LARGE SCALE GENOMIC DNA]</scope>
    <source>
        <strain evidence="1 2">JSM 072002</strain>
    </source>
</reference>